<evidence type="ECO:0000256" key="1">
    <source>
        <dbReference type="ARBA" id="ARBA00010646"/>
    </source>
</evidence>
<evidence type="ECO:0000313" key="8">
    <source>
        <dbReference type="EMBL" id="AJH01727.1"/>
    </source>
</evidence>
<dbReference type="PROSITE" id="PS51904">
    <property type="entry name" value="GLYCOSYL_HYDROL_F25_2"/>
    <property type="match status" value="1"/>
</dbReference>
<feature type="compositionally biased region" description="Basic and acidic residues" evidence="6">
    <location>
        <begin position="250"/>
        <end position="259"/>
    </location>
</feature>
<dbReference type="InterPro" id="IPR002053">
    <property type="entry name" value="Glyco_hydro_25"/>
</dbReference>
<organism evidence="8 9">
    <name type="scientific">Clostridium beijerinckii</name>
    <name type="common">Clostridium MP</name>
    <dbReference type="NCBI Taxonomy" id="1520"/>
    <lineage>
        <taxon>Bacteria</taxon>
        <taxon>Bacillati</taxon>
        <taxon>Bacillota</taxon>
        <taxon>Clostridia</taxon>
        <taxon>Eubacteriales</taxon>
        <taxon>Clostridiaceae</taxon>
        <taxon>Clostridium</taxon>
    </lineage>
</organism>
<dbReference type="AlphaFoldDB" id="A0A0B5QU29"/>
<reference evidence="9" key="1">
    <citation type="submission" date="2014-12" db="EMBL/GenBank/DDBJ databases">
        <title>Genome sequence of Clostridium beijerinckii strain 59B.</title>
        <authorList>
            <person name="Little G.T."/>
            <person name="Minton N.P."/>
        </authorList>
    </citation>
    <scope>NUCLEOTIDE SEQUENCE [LARGE SCALE GENOMIC DNA]</scope>
    <source>
        <strain evidence="9">59B</strain>
    </source>
</reference>
<feature type="repeat" description="Cell wall-binding" evidence="5">
    <location>
        <begin position="139"/>
        <end position="158"/>
    </location>
</feature>
<accession>A0A0B5QU29</accession>
<evidence type="ECO:0000256" key="7">
    <source>
        <dbReference type="SAM" id="SignalP"/>
    </source>
</evidence>
<gene>
    <name evidence="8" type="ORF">LF65_05202</name>
</gene>
<dbReference type="SMART" id="SM00641">
    <property type="entry name" value="Glyco_25"/>
    <property type="match status" value="1"/>
</dbReference>
<dbReference type="KEGG" id="cbei:LF65_05202"/>
<dbReference type="SUPFAM" id="SSF69360">
    <property type="entry name" value="Cell wall binding repeat"/>
    <property type="match status" value="2"/>
</dbReference>
<dbReference type="RefSeq" id="WP_041900207.1">
    <property type="nucleotide sequence ID" value="NZ_CP010086.2"/>
</dbReference>
<comment type="similarity">
    <text evidence="1">Belongs to the glycosyl hydrolase 25 family.</text>
</comment>
<keyword evidence="2" id="KW-0677">Repeat</keyword>
<feature type="chain" id="PRO_5002118709" evidence="7">
    <location>
        <begin position="27"/>
        <end position="521"/>
    </location>
</feature>
<keyword evidence="3 8" id="KW-0378">Hydrolase</keyword>
<sequence>MNIKKRLTILSVLMVLILIPGLNVQAATSDTNITSNIGWKNDNGVWYYYKSDNTKAIGWIRPDNNWYYLNEDDGKMKTGWVKDKGNWYYMDESGAMAKGWKQLDGDWYFLTDSGAMATGIQNDGSNLYYFKDSGVMATNSGWNKINDKWYYFDKGGKIHIGWIKNNNKWYYLKTDGSMVTGINKIDGTTYKFTDSGDMETGWITINNNWYYFNNDGSMATGWAYLNGAWYYLDKDTGKMLTNTTKDGYKIGSDGKRYEDSSQNTSGPSGSGSASNQSSTGSSSSGSTSSQNTSGSSSSGSTSGQSSSGSSSSGSTPGQNSSGPSSSGNTLSKYYGIDISNYDGYIDFNSVKSSGVQLVYIKATEGTTFIDPYLQANYNGASSAGLKVGFYHFLVGTSAPETQADNFYNSIKDKRNDLKPMLDIEATGFDIMDYALRFIAEFKKVSNMDIGIYTYSSFISNLDGRLSNYPLWEANYNNTPFQNLPTNKIWFSRVGHQYSETGFVNGINHDVDLDEFTQGVFK</sequence>
<proteinExistence type="inferred from homology"/>
<dbReference type="Proteomes" id="UP000031866">
    <property type="component" value="Chromosome"/>
</dbReference>
<feature type="repeat" description="Cell wall-binding" evidence="5">
    <location>
        <begin position="199"/>
        <end position="218"/>
    </location>
</feature>
<dbReference type="OrthoDB" id="9800780at2"/>
<dbReference type="CDD" id="cd06525">
    <property type="entry name" value="GH25_Lyc-like"/>
    <property type="match status" value="1"/>
</dbReference>
<evidence type="ECO:0000256" key="5">
    <source>
        <dbReference type="PROSITE-ProRule" id="PRU00591"/>
    </source>
</evidence>
<feature type="repeat" description="Cell wall-binding" evidence="5">
    <location>
        <begin position="219"/>
        <end position="238"/>
    </location>
</feature>
<dbReference type="STRING" id="1520.LF65_05202"/>
<evidence type="ECO:0000256" key="3">
    <source>
        <dbReference type="ARBA" id="ARBA00022801"/>
    </source>
</evidence>
<dbReference type="EMBL" id="CP010086">
    <property type="protein sequence ID" value="AJH01727.1"/>
    <property type="molecule type" value="Genomic_DNA"/>
</dbReference>
<dbReference type="Gene3D" id="2.10.270.10">
    <property type="entry name" value="Cholin Binding"/>
    <property type="match status" value="2"/>
</dbReference>
<feature type="region of interest" description="Disordered" evidence="6">
    <location>
        <begin position="250"/>
        <end position="328"/>
    </location>
</feature>
<dbReference type="Pfam" id="PF01473">
    <property type="entry name" value="Choline_bind_1"/>
    <property type="match status" value="4"/>
</dbReference>
<dbReference type="InterPro" id="IPR018077">
    <property type="entry name" value="Glyco_hydro_fam25_subgr"/>
</dbReference>
<dbReference type="GO" id="GO:0016052">
    <property type="term" value="P:carbohydrate catabolic process"/>
    <property type="evidence" value="ECO:0007669"/>
    <property type="project" value="TreeGrafter"/>
</dbReference>
<feature type="compositionally biased region" description="Low complexity" evidence="6">
    <location>
        <begin position="264"/>
        <end position="328"/>
    </location>
</feature>
<evidence type="ECO:0000313" key="9">
    <source>
        <dbReference type="Proteomes" id="UP000031866"/>
    </source>
</evidence>
<dbReference type="Pfam" id="PF01183">
    <property type="entry name" value="Glyco_hydro_25"/>
    <property type="match status" value="1"/>
</dbReference>
<dbReference type="GO" id="GO:0016998">
    <property type="term" value="P:cell wall macromolecule catabolic process"/>
    <property type="evidence" value="ECO:0007669"/>
    <property type="project" value="InterPro"/>
</dbReference>
<dbReference type="PANTHER" id="PTHR34135">
    <property type="entry name" value="LYSOZYME"/>
    <property type="match status" value="1"/>
</dbReference>
<dbReference type="Pfam" id="PF19127">
    <property type="entry name" value="Choline_bind_3"/>
    <property type="match status" value="3"/>
</dbReference>
<keyword evidence="7" id="KW-0732">Signal</keyword>
<dbReference type="PANTHER" id="PTHR34135:SF2">
    <property type="entry name" value="LYSOZYME"/>
    <property type="match status" value="1"/>
</dbReference>
<protein>
    <submittedName>
        <fullName evidence="8">Glycoside hydrolase</fullName>
    </submittedName>
</protein>
<dbReference type="GO" id="GO:0009253">
    <property type="term" value="P:peptidoglycan catabolic process"/>
    <property type="evidence" value="ECO:0007669"/>
    <property type="project" value="InterPro"/>
</dbReference>
<dbReference type="GO" id="GO:0003796">
    <property type="term" value="F:lysozyme activity"/>
    <property type="evidence" value="ECO:0007669"/>
    <property type="project" value="InterPro"/>
</dbReference>
<evidence type="ECO:0000256" key="4">
    <source>
        <dbReference type="ARBA" id="ARBA00023295"/>
    </source>
</evidence>
<evidence type="ECO:0000256" key="6">
    <source>
        <dbReference type="SAM" id="MobiDB-lite"/>
    </source>
</evidence>
<dbReference type="PROSITE" id="PS51170">
    <property type="entry name" value="CW"/>
    <property type="match status" value="6"/>
</dbReference>
<dbReference type="Gene3D" id="3.20.20.80">
    <property type="entry name" value="Glycosidases"/>
    <property type="match status" value="1"/>
</dbReference>
<feature type="repeat" description="Cell wall-binding" evidence="5">
    <location>
        <begin position="159"/>
        <end position="178"/>
    </location>
</feature>
<feature type="repeat" description="Cell wall-binding" evidence="5">
    <location>
        <begin position="77"/>
        <end position="96"/>
    </location>
</feature>
<dbReference type="InterPro" id="IPR017853">
    <property type="entry name" value="GH"/>
</dbReference>
<name>A0A0B5QU29_CLOBE</name>
<keyword evidence="4" id="KW-0326">Glycosidase</keyword>
<feature type="signal peptide" evidence="7">
    <location>
        <begin position="1"/>
        <end position="26"/>
    </location>
</feature>
<dbReference type="InterPro" id="IPR018337">
    <property type="entry name" value="Cell_wall/Cho-bd_repeat"/>
</dbReference>
<feature type="repeat" description="Cell wall-binding" evidence="5">
    <location>
        <begin position="97"/>
        <end position="116"/>
    </location>
</feature>
<evidence type="ECO:0000256" key="2">
    <source>
        <dbReference type="ARBA" id="ARBA00022737"/>
    </source>
</evidence>
<dbReference type="SUPFAM" id="SSF51445">
    <property type="entry name" value="(Trans)glycosidases"/>
    <property type="match status" value="1"/>
</dbReference>